<keyword evidence="3" id="KW-1185">Reference proteome</keyword>
<feature type="non-terminal residue" evidence="2">
    <location>
        <position position="1"/>
    </location>
</feature>
<feature type="compositionally biased region" description="Polar residues" evidence="1">
    <location>
        <begin position="131"/>
        <end position="141"/>
    </location>
</feature>
<evidence type="ECO:0000313" key="3">
    <source>
        <dbReference type="Proteomes" id="UP000789901"/>
    </source>
</evidence>
<name>A0ABN7WK76_GIGMA</name>
<evidence type="ECO:0000313" key="2">
    <source>
        <dbReference type="EMBL" id="CAG8833638.1"/>
    </source>
</evidence>
<protein>
    <submittedName>
        <fullName evidence="2">8313_t:CDS:1</fullName>
    </submittedName>
</protein>
<proteinExistence type="predicted"/>
<organism evidence="2 3">
    <name type="scientific">Gigaspora margarita</name>
    <dbReference type="NCBI Taxonomy" id="4874"/>
    <lineage>
        <taxon>Eukaryota</taxon>
        <taxon>Fungi</taxon>
        <taxon>Fungi incertae sedis</taxon>
        <taxon>Mucoromycota</taxon>
        <taxon>Glomeromycotina</taxon>
        <taxon>Glomeromycetes</taxon>
        <taxon>Diversisporales</taxon>
        <taxon>Gigasporaceae</taxon>
        <taxon>Gigaspora</taxon>
    </lineage>
</organism>
<sequence>ITFKSFTDNTESLVTSLEKSSIALIIKRYVALIQTVPVLFSNTEYAFTSADLSYSSPLLFFSASVVQSSYCSDNEGEKESFILTRRLYNSITNNKYVPSNVIIFYTNKNRELIFPYPIFDNATPIKHHSKPNNSNPIPKTTNQNNSSNANSSSISSLDTRNIIDNSVNSSESIANT</sequence>
<reference evidence="2 3" key="1">
    <citation type="submission" date="2021-06" db="EMBL/GenBank/DDBJ databases">
        <authorList>
            <person name="Kallberg Y."/>
            <person name="Tangrot J."/>
            <person name="Rosling A."/>
        </authorList>
    </citation>
    <scope>NUCLEOTIDE SEQUENCE [LARGE SCALE GENOMIC DNA]</scope>
    <source>
        <strain evidence="2 3">120-4 pot B 10/14</strain>
    </source>
</reference>
<feature type="region of interest" description="Disordered" evidence="1">
    <location>
        <begin position="125"/>
        <end position="155"/>
    </location>
</feature>
<feature type="compositionally biased region" description="Low complexity" evidence="1">
    <location>
        <begin position="142"/>
        <end position="155"/>
    </location>
</feature>
<dbReference type="EMBL" id="CAJVQB010047814">
    <property type="protein sequence ID" value="CAG8833638.1"/>
    <property type="molecule type" value="Genomic_DNA"/>
</dbReference>
<accession>A0ABN7WK76</accession>
<gene>
    <name evidence="2" type="ORF">GMARGA_LOCUS31652</name>
</gene>
<evidence type="ECO:0000256" key="1">
    <source>
        <dbReference type="SAM" id="MobiDB-lite"/>
    </source>
</evidence>
<dbReference type="Proteomes" id="UP000789901">
    <property type="component" value="Unassembled WGS sequence"/>
</dbReference>
<comment type="caution">
    <text evidence="2">The sequence shown here is derived from an EMBL/GenBank/DDBJ whole genome shotgun (WGS) entry which is preliminary data.</text>
</comment>
<feature type="non-terminal residue" evidence="2">
    <location>
        <position position="176"/>
    </location>
</feature>